<accession>A0ABS5U8Z5</accession>
<dbReference type="PROSITE" id="PS51706">
    <property type="entry name" value="G_ENGB"/>
    <property type="match status" value="1"/>
</dbReference>
<name>A0ABS5U8Z5_9BACT</name>
<comment type="cofactor">
    <cofactor evidence="1">
        <name>Mg(2+)</name>
        <dbReference type="ChEBI" id="CHEBI:18420"/>
    </cofactor>
</comment>
<evidence type="ECO:0000256" key="1">
    <source>
        <dbReference type="ARBA" id="ARBA00001946"/>
    </source>
</evidence>
<gene>
    <name evidence="12" type="primary">yihA</name>
    <name evidence="10" type="synonym">engB</name>
    <name evidence="12" type="ORF">KJB30_09970</name>
</gene>
<keyword evidence="4" id="KW-0479">Metal-binding</keyword>
<evidence type="ECO:0000256" key="7">
    <source>
        <dbReference type="ARBA" id="ARBA00023134"/>
    </source>
</evidence>
<evidence type="ECO:0000256" key="10">
    <source>
        <dbReference type="HAMAP-Rule" id="MF_00321"/>
    </source>
</evidence>
<dbReference type="InterPro" id="IPR019987">
    <property type="entry name" value="GTP-bd_ribosome_bio_YsxC"/>
</dbReference>
<keyword evidence="7 10" id="KW-0342">GTP-binding</keyword>
<evidence type="ECO:0000256" key="5">
    <source>
        <dbReference type="ARBA" id="ARBA00022741"/>
    </source>
</evidence>
<keyword evidence="9 10" id="KW-0131">Cell cycle</keyword>
<dbReference type="InterPro" id="IPR005225">
    <property type="entry name" value="Small_GTP-bd"/>
</dbReference>
<evidence type="ECO:0000256" key="8">
    <source>
        <dbReference type="ARBA" id="ARBA00023210"/>
    </source>
</evidence>
<comment type="similarity">
    <text evidence="2 10">Belongs to the TRAFAC class TrmE-Era-EngA-EngB-Septin-like GTPase superfamily. EngB GTPase family.</text>
</comment>
<keyword evidence="5 10" id="KW-0547">Nucleotide-binding</keyword>
<dbReference type="RefSeq" id="WP_214298662.1">
    <property type="nucleotide sequence ID" value="NZ_JAHDYS010000008.1"/>
</dbReference>
<keyword evidence="3 10" id="KW-0132">Cell division</keyword>
<dbReference type="PANTHER" id="PTHR11649:SF13">
    <property type="entry name" value="ENGB-TYPE G DOMAIN-CONTAINING PROTEIN"/>
    <property type="match status" value="1"/>
</dbReference>
<evidence type="ECO:0000313" key="13">
    <source>
        <dbReference type="Proteomes" id="UP000784128"/>
    </source>
</evidence>
<evidence type="ECO:0000259" key="11">
    <source>
        <dbReference type="PROSITE" id="PS51706"/>
    </source>
</evidence>
<dbReference type="Proteomes" id="UP000784128">
    <property type="component" value="Unassembled WGS sequence"/>
</dbReference>
<evidence type="ECO:0000256" key="9">
    <source>
        <dbReference type="ARBA" id="ARBA00023306"/>
    </source>
</evidence>
<dbReference type="NCBIfam" id="TIGR00231">
    <property type="entry name" value="small_GTP"/>
    <property type="match status" value="1"/>
</dbReference>
<dbReference type="InterPro" id="IPR027417">
    <property type="entry name" value="P-loop_NTPase"/>
</dbReference>
<comment type="caution">
    <text evidence="12">The sequence shown here is derived from an EMBL/GenBank/DDBJ whole genome shotgun (WGS) entry which is preliminary data.</text>
</comment>
<dbReference type="HAMAP" id="MF_00321">
    <property type="entry name" value="GTPase_EngB"/>
    <property type="match status" value="1"/>
</dbReference>
<keyword evidence="8 10" id="KW-0717">Septation</keyword>
<dbReference type="PANTHER" id="PTHR11649">
    <property type="entry name" value="MSS1/TRME-RELATED GTP-BINDING PROTEIN"/>
    <property type="match status" value="1"/>
</dbReference>
<dbReference type="NCBIfam" id="TIGR03598">
    <property type="entry name" value="GTPase_YsxC"/>
    <property type="match status" value="1"/>
</dbReference>
<dbReference type="SUPFAM" id="SSF52540">
    <property type="entry name" value="P-loop containing nucleoside triphosphate hydrolases"/>
    <property type="match status" value="1"/>
</dbReference>
<reference evidence="12 13" key="1">
    <citation type="submission" date="2021-05" db="EMBL/GenBank/DDBJ databases">
        <title>The draft genome of Geobacter chapellei DSM 13688.</title>
        <authorList>
            <person name="Xu Z."/>
            <person name="Masuda Y."/>
            <person name="Itoh H."/>
            <person name="Senoo K."/>
        </authorList>
    </citation>
    <scope>NUCLEOTIDE SEQUENCE [LARGE SCALE GENOMIC DNA]</scope>
    <source>
        <strain evidence="12 13">DSM 13688</strain>
    </source>
</reference>
<dbReference type="Gene3D" id="3.40.50.300">
    <property type="entry name" value="P-loop containing nucleotide triphosphate hydrolases"/>
    <property type="match status" value="1"/>
</dbReference>
<keyword evidence="6" id="KW-0460">Magnesium</keyword>
<dbReference type="InterPro" id="IPR030393">
    <property type="entry name" value="G_ENGB_dom"/>
</dbReference>
<evidence type="ECO:0000256" key="3">
    <source>
        <dbReference type="ARBA" id="ARBA00022618"/>
    </source>
</evidence>
<proteinExistence type="inferred from homology"/>
<comment type="function">
    <text evidence="10">Necessary for normal cell division and for the maintenance of normal septation.</text>
</comment>
<dbReference type="Pfam" id="PF01926">
    <property type="entry name" value="MMR_HSR1"/>
    <property type="match status" value="1"/>
</dbReference>
<keyword evidence="13" id="KW-1185">Reference proteome</keyword>
<dbReference type="InterPro" id="IPR006073">
    <property type="entry name" value="GTP-bd"/>
</dbReference>
<evidence type="ECO:0000256" key="6">
    <source>
        <dbReference type="ARBA" id="ARBA00022842"/>
    </source>
</evidence>
<evidence type="ECO:0000313" key="12">
    <source>
        <dbReference type="EMBL" id="MBT1072110.1"/>
    </source>
</evidence>
<feature type="domain" description="EngB-type G" evidence="11">
    <location>
        <begin position="22"/>
        <end position="194"/>
    </location>
</feature>
<dbReference type="EMBL" id="JAHDYS010000008">
    <property type="protein sequence ID" value="MBT1072110.1"/>
    <property type="molecule type" value="Genomic_DNA"/>
</dbReference>
<sequence>MDVKKAEFIKSAVKPKDFPPAELPEVAFVGRSNVGKSSLINVLANRKALVRTSSTPGRTQLINFFDINSILTLVDLPGYGYAKAPPDVRKQWGPMIETYLAKRENLKTVVLILDIRRIPSDGDLEMLRWLEMYNIPPIIVLTKCDKLSKLERARQTALIATAIKREKTMMLPFSALSRDGRDGIWQEIERLLGLDEPAGEQQV</sequence>
<evidence type="ECO:0000256" key="4">
    <source>
        <dbReference type="ARBA" id="ARBA00022723"/>
    </source>
</evidence>
<dbReference type="CDD" id="cd01876">
    <property type="entry name" value="YihA_EngB"/>
    <property type="match status" value="1"/>
</dbReference>
<protein>
    <recommendedName>
        <fullName evidence="10">Probable GTP-binding protein EngB</fullName>
    </recommendedName>
</protein>
<organism evidence="12 13">
    <name type="scientific">Pelotalea chapellei</name>
    <dbReference type="NCBI Taxonomy" id="44671"/>
    <lineage>
        <taxon>Bacteria</taxon>
        <taxon>Pseudomonadati</taxon>
        <taxon>Thermodesulfobacteriota</taxon>
        <taxon>Desulfuromonadia</taxon>
        <taxon>Geobacterales</taxon>
        <taxon>Geobacteraceae</taxon>
        <taxon>Pelotalea</taxon>
    </lineage>
</organism>
<evidence type="ECO:0000256" key="2">
    <source>
        <dbReference type="ARBA" id="ARBA00009638"/>
    </source>
</evidence>